<evidence type="ECO:0000256" key="1">
    <source>
        <dbReference type="SAM" id="Coils"/>
    </source>
</evidence>
<organism evidence="2 3">
    <name type="scientific">Burkholderia savannae</name>
    <dbReference type="NCBI Taxonomy" id="1637837"/>
    <lineage>
        <taxon>Bacteria</taxon>
        <taxon>Pseudomonadati</taxon>
        <taxon>Pseudomonadota</taxon>
        <taxon>Betaproteobacteria</taxon>
        <taxon>Burkholderiales</taxon>
        <taxon>Burkholderiaceae</taxon>
        <taxon>Burkholderia</taxon>
        <taxon>pseudomallei group</taxon>
    </lineage>
</organism>
<name>A0ABR5T8H3_9BURK</name>
<sequence length="224" mass="25490">MAGQLSHAELVELSARHVKKIGFPVVGKEVRAWYSREEGDVIAFRSTSSLLVEAKCSRSDFRADARKPERTNGGLGVYRFYVCPAGLIHAEEVPERWGLWWVDGRKITQIKGPVGNHWPPYNAASTVADWARFMHQPDVAAERAVMFSIARRRSLSRSDERYEAMLHDARRRADQLARNNDALAEQNRELQAKLVMAKNGYDGDRVNEMRTAIRRKVTLSRAKV</sequence>
<comment type="caution">
    <text evidence="2">The sequence shown here is derived from an EMBL/GenBank/DDBJ whole genome shotgun (WGS) entry which is preliminary data.</text>
</comment>
<reference evidence="2 3" key="1">
    <citation type="submission" date="2015-11" db="EMBL/GenBank/DDBJ databases">
        <authorList>
            <person name="Sahl J."/>
            <person name="Wagner D."/>
            <person name="Keim P."/>
        </authorList>
    </citation>
    <scope>NUCLEOTIDE SEQUENCE [LARGE SCALE GENOMIC DNA]</scope>
    <source>
        <strain evidence="2 3">BDU18</strain>
    </source>
</reference>
<evidence type="ECO:0000313" key="2">
    <source>
        <dbReference type="EMBL" id="KWZ39534.1"/>
    </source>
</evidence>
<protein>
    <recommendedName>
        <fullName evidence="4">Adenylosuccinate synthase</fullName>
    </recommendedName>
</protein>
<proteinExistence type="predicted"/>
<dbReference type="RefSeq" id="WP_059647397.1">
    <property type="nucleotide sequence ID" value="NZ_CP013423.1"/>
</dbReference>
<accession>A0ABR5T8H3</accession>
<keyword evidence="1" id="KW-0175">Coiled coil</keyword>
<feature type="coiled-coil region" evidence="1">
    <location>
        <begin position="159"/>
        <end position="200"/>
    </location>
</feature>
<dbReference type="EMBL" id="LNJQ01000003">
    <property type="protein sequence ID" value="KWZ39534.1"/>
    <property type="molecule type" value="Genomic_DNA"/>
</dbReference>
<keyword evidence="3" id="KW-1185">Reference proteome</keyword>
<evidence type="ECO:0000313" key="3">
    <source>
        <dbReference type="Proteomes" id="UP000070255"/>
    </source>
</evidence>
<gene>
    <name evidence="2" type="ORF">WS72_19170</name>
</gene>
<evidence type="ECO:0008006" key="4">
    <source>
        <dbReference type="Google" id="ProtNLM"/>
    </source>
</evidence>
<dbReference type="Proteomes" id="UP000070255">
    <property type="component" value="Unassembled WGS sequence"/>
</dbReference>